<feature type="compositionally biased region" description="Basic residues" evidence="11">
    <location>
        <begin position="1"/>
        <end position="12"/>
    </location>
</feature>
<sequence length="939" mass="106941">MSKFMRMFKSKHKPENNKENERYDTFSEDDRRTVHFSEYTDEEMINPYHAPAQPRKYPKGPQSCPGGVQDNNRKESKRARGHPSQNYFDELPPRGGGSSHHKQRAVNKYNDDESESQRHRMERKIDNLKHENSALHDRCQRLEEELERVRKTNVRYRNERNEYRERCRSQRYMNSYMGSCCQPHFAPAPSNHYFTGYPTVPSVPSVFNDTPSTSSRNSMMRGSITNHGSSYLYPRESLSDLEMNHIKGLAAHHTLSHNESDDDENFLQPLKLSRRPSELSGEEAGFSSAPTLTISDQKHKRPQRKIRPPRGMGEKKDSTTTEHSGDFKPNPSPPPNHDPDGESEGPATKKFAADVECAPMVSSRSASSSQDENSDNGESSSQNGSQSKSAFNNFAKQELTMRGYSQTPSRTANDFYFMQLIGEGTFSHVFRCREVNTGKSYAVKVLSKTEIVKRSRQNYVSRERNIMAFLTYVRHGHPFLVHLYCTFQDADHLFFAMTLADRGDLYRLLKNVGRLPSSGALFYASEIVCGLTYMHQHKIAHRDLKPENVLIGGDGHILISDFETAKFFGDPNGQRIINEDNVDDDTNLLEEARGRQGQRADRSSFVGTAQYISPEVVQGKSFGPECDYWALGAIMCQMLSGRPPFYGENDYKTMERIIRGQYAIPSIVNSDEKAIISEFLIVDKTERLGSLERGGHIAVMEHPYFADVDFDALPRQTPPRFGSEPCLSWTIADPPVMQTGLSKEQLKALILDFDFDLGGGVPLESFHSDSENEDGTAEGSAQSTQGASQQSQGAQDPPPVHTGDFKFTVNLKDRERRLQEQAEKHEFHSFVDGELILKSGRLDKKRKYFARRREFLLTTGPFIYYVDPFEMVLKGKITITRETEVIVHSFKKFTVRIPNRDYILSDPQRRSTEWRAAIYAVRDHYFPPSESSNSNSPRS</sequence>
<feature type="region of interest" description="Disordered" evidence="11">
    <location>
        <begin position="1"/>
        <end position="121"/>
    </location>
</feature>
<feature type="compositionally biased region" description="Basic and acidic residues" evidence="11">
    <location>
        <begin position="109"/>
        <end position="121"/>
    </location>
</feature>
<dbReference type="Proteomes" id="UP001175271">
    <property type="component" value="Unassembled WGS sequence"/>
</dbReference>
<comment type="catalytic activity">
    <reaction evidence="9">
        <text>L-seryl-[protein] + ATP = O-phospho-L-seryl-[protein] + ADP + H(+)</text>
        <dbReference type="Rhea" id="RHEA:17989"/>
        <dbReference type="Rhea" id="RHEA-COMP:9863"/>
        <dbReference type="Rhea" id="RHEA-COMP:11604"/>
        <dbReference type="ChEBI" id="CHEBI:15378"/>
        <dbReference type="ChEBI" id="CHEBI:29999"/>
        <dbReference type="ChEBI" id="CHEBI:30616"/>
        <dbReference type="ChEBI" id="CHEBI:83421"/>
        <dbReference type="ChEBI" id="CHEBI:456216"/>
        <dbReference type="EC" id="2.7.11.1"/>
    </reaction>
</comment>
<feature type="binding site" evidence="10">
    <location>
        <position position="444"/>
    </location>
    <ligand>
        <name>ATP</name>
        <dbReference type="ChEBI" id="CHEBI:30616"/>
    </ligand>
</feature>
<feature type="compositionally biased region" description="Low complexity" evidence="11">
    <location>
        <begin position="779"/>
        <end position="795"/>
    </location>
</feature>
<feature type="compositionally biased region" description="Low complexity" evidence="11">
    <location>
        <begin position="362"/>
        <end position="387"/>
    </location>
</feature>
<dbReference type="PROSITE" id="PS00107">
    <property type="entry name" value="PROTEIN_KINASE_ATP"/>
    <property type="match status" value="1"/>
</dbReference>
<dbReference type="AlphaFoldDB" id="A0AA39GYS3"/>
<feature type="compositionally biased region" description="Basic residues" evidence="11">
    <location>
        <begin position="298"/>
        <end position="308"/>
    </location>
</feature>
<dbReference type="GO" id="GO:0035556">
    <property type="term" value="P:intracellular signal transduction"/>
    <property type="evidence" value="ECO:0007669"/>
    <property type="project" value="TreeGrafter"/>
</dbReference>
<evidence type="ECO:0000256" key="8">
    <source>
        <dbReference type="ARBA" id="ARBA00047899"/>
    </source>
</evidence>
<accession>A0AA39GYS3</accession>
<dbReference type="InterPro" id="IPR011009">
    <property type="entry name" value="Kinase-like_dom_sf"/>
</dbReference>
<keyword evidence="5 10" id="KW-0547">Nucleotide-binding</keyword>
<evidence type="ECO:0000256" key="4">
    <source>
        <dbReference type="ARBA" id="ARBA00022679"/>
    </source>
</evidence>
<dbReference type="PANTHER" id="PTHR24356">
    <property type="entry name" value="SERINE/THREONINE-PROTEIN KINASE"/>
    <property type="match status" value="1"/>
</dbReference>
<keyword evidence="14" id="KW-1185">Reference proteome</keyword>
<feature type="compositionally biased region" description="Basic and acidic residues" evidence="11">
    <location>
        <begin position="312"/>
        <end position="326"/>
    </location>
</feature>
<dbReference type="Gene3D" id="3.30.200.20">
    <property type="entry name" value="Phosphorylase Kinase, domain 1"/>
    <property type="match status" value="1"/>
</dbReference>
<dbReference type="PROSITE" id="PS00108">
    <property type="entry name" value="PROTEIN_KINASE_ST"/>
    <property type="match status" value="1"/>
</dbReference>
<evidence type="ECO:0000313" key="13">
    <source>
        <dbReference type="EMBL" id="KAK0394989.1"/>
    </source>
</evidence>
<organism evidence="13 14">
    <name type="scientific">Steinernema hermaphroditum</name>
    <dbReference type="NCBI Taxonomy" id="289476"/>
    <lineage>
        <taxon>Eukaryota</taxon>
        <taxon>Metazoa</taxon>
        <taxon>Ecdysozoa</taxon>
        <taxon>Nematoda</taxon>
        <taxon>Chromadorea</taxon>
        <taxon>Rhabditida</taxon>
        <taxon>Tylenchina</taxon>
        <taxon>Panagrolaimomorpha</taxon>
        <taxon>Strongyloidoidea</taxon>
        <taxon>Steinernematidae</taxon>
        <taxon>Steinernema</taxon>
    </lineage>
</organism>
<evidence type="ECO:0000256" key="10">
    <source>
        <dbReference type="PROSITE-ProRule" id="PRU10141"/>
    </source>
</evidence>
<keyword evidence="6" id="KW-0418">Kinase</keyword>
<protein>
    <recommendedName>
        <fullName evidence="2">3-phosphoinositide-dependent protein kinase 1</fullName>
        <ecNumber evidence="1">2.7.11.1</ecNumber>
    </recommendedName>
</protein>
<evidence type="ECO:0000256" key="11">
    <source>
        <dbReference type="SAM" id="MobiDB-lite"/>
    </source>
</evidence>
<evidence type="ECO:0000259" key="12">
    <source>
        <dbReference type="PROSITE" id="PS50011"/>
    </source>
</evidence>
<dbReference type="InterPro" id="IPR017441">
    <property type="entry name" value="Protein_kinase_ATP_BS"/>
</dbReference>
<dbReference type="Gene3D" id="1.10.510.10">
    <property type="entry name" value="Transferase(Phosphotransferase) domain 1"/>
    <property type="match status" value="1"/>
</dbReference>
<dbReference type="EMBL" id="JAUCMV010000005">
    <property type="protein sequence ID" value="KAK0394989.1"/>
    <property type="molecule type" value="Genomic_DNA"/>
</dbReference>
<dbReference type="SMART" id="SM00220">
    <property type="entry name" value="S_TKc"/>
    <property type="match status" value="1"/>
</dbReference>
<evidence type="ECO:0000256" key="2">
    <source>
        <dbReference type="ARBA" id="ARBA00018538"/>
    </source>
</evidence>
<reference evidence="13" key="1">
    <citation type="submission" date="2023-06" db="EMBL/GenBank/DDBJ databases">
        <title>Genomic analysis of the entomopathogenic nematode Steinernema hermaphroditum.</title>
        <authorList>
            <person name="Schwarz E.M."/>
            <person name="Heppert J.K."/>
            <person name="Baniya A."/>
            <person name="Schwartz H.T."/>
            <person name="Tan C.-H."/>
            <person name="Antoshechkin I."/>
            <person name="Sternberg P.W."/>
            <person name="Goodrich-Blair H."/>
            <person name="Dillman A.R."/>
        </authorList>
    </citation>
    <scope>NUCLEOTIDE SEQUENCE</scope>
    <source>
        <strain evidence="13">PS9179</strain>
        <tissue evidence="13">Whole animal</tissue>
    </source>
</reference>
<evidence type="ECO:0000256" key="7">
    <source>
        <dbReference type="ARBA" id="ARBA00022840"/>
    </source>
</evidence>
<dbReference type="Gene3D" id="2.30.29.30">
    <property type="entry name" value="Pleckstrin-homology domain (PH domain)/Phosphotyrosine-binding domain (PTB)"/>
    <property type="match status" value="1"/>
</dbReference>
<dbReference type="InterPro" id="IPR050236">
    <property type="entry name" value="Ser_Thr_kinase_AGC"/>
</dbReference>
<evidence type="ECO:0000256" key="5">
    <source>
        <dbReference type="ARBA" id="ARBA00022741"/>
    </source>
</evidence>
<dbReference type="InterPro" id="IPR033931">
    <property type="entry name" value="PDK1-typ_PH"/>
</dbReference>
<comment type="caution">
    <text evidence="13">The sequence shown here is derived from an EMBL/GenBank/DDBJ whole genome shotgun (WGS) entry which is preliminary data.</text>
</comment>
<name>A0AA39GYS3_9BILA</name>
<gene>
    <name evidence="13" type="ORF">QR680_001048</name>
</gene>
<evidence type="ECO:0000313" key="14">
    <source>
        <dbReference type="Proteomes" id="UP001175271"/>
    </source>
</evidence>
<comment type="catalytic activity">
    <reaction evidence="8">
        <text>L-threonyl-[protein] + ATP = O-phospho-L-threonyl-[protein] + ADP + H(+)</text>
        <dbReference type="Rhea" id="RHEA:46608"/>
        <dbReference type="Rhea" id="RHEA-COMP:11060"/>
        <dbReference type="Rhea" id="RHEA-COMP:11605"/>
        <dbReference type="ChEBI" id="CHEBI:15378"/>
        <dbReference type="ChEBI" id="CHEBI:30013"/>
        <dbReference type="ChEBI" id="CHEBI:30616"/>
        <dbReference type="ChEBI" id="CHEBI:61977"/>
        <dbReference type="ChEBI" id="CHEBI:456216"/>
        <dbReference type="EC" id="2.7.11.1"/>
    </reaction>
</comment>
<dbReference type="InterPro" id="IPR000719">
    <property type="entry name" value="Prot_kinase_dom"/>
</dbReference>
<dbReference type="Pfam" id="PF00069">
    <property type="entry name" value="Pkinase"/>
    <property type="match status" value="1"/>
</dbReference>
<feature type="region of interest" description="Disordered" evidence="11">
    <location>
        <begin position="359"/>
        <end position="388"/>
    </location>
</feature>
<evidence type="ECO:0000256" key="1">
    <source>
        <dbReference type="ARBA" id="ARBA00012513"/>
    </source>
</evidence>
<evidence type="ECO:0000256" key="9">
    <source>
        <dbReference type="ARBA" id="ARBA00048679"/>
    </source>
</evidence>
<dbReference type="InterPro" id="IPR011993">
    <property type="entry name" value="PH-like_dom_sf"/>
</dbReference>
<dbReference type="PANTHER" id="PTHR24356:SF163">
    <property type="entry name" value="3-PHOSPHOINOSITIDE-DEPENDENT PROTEIN KINASE 1-RELATED"/>
    <property type="match status" value="1"/>
</dbReference>
<evidence type="ECO:0000256" key="6">
    <source>
        <dbReference type="ARBA" id="ARBA00022777"/>
    </source>
</evidence>
<feature type="region of interest" description="Disordered" evidence="11">
    <location>
        <begin position="764"/>
        <end position="803"/>
    </location>
</feature>
<evidence type="ECO:0000256" key="3">
    <source>
        <dbReference type="ARBA" id="ARBA00022527"/>
    </source>
</evidence>
<feature type="domain" description="Protein kinase" evidence="12">
    <location>
        <begin position="415"/>
        <end position="705"/>
    </location>
</feature>
<dbReference type="SUPFAM" id="SSF50729">
    <property type="entry name" value="PH domain-like"/>
    <property type="match status" value="1"/>
</dbReference>
<dbReference type="GO" id="GO:0004674">
    <property type="term" value="F:protein serine/threonine kinase activity"/>
    <property type="evidence" value="ECO:0007669"/>
    <property type="project" value="UniProtKB-KW"/>
</dbReference>
<keyword evidence="7 10" id="KW-0067">ATP-binding</keyword>
<dbReference type="InterPro" id="IPR008271">
    <property type="entry name" value="Ser/Thr_kinase_AS"/>
</dbReference>
<dbReference type="Pfam" id="PF14593">
    <property type="entry name" value="PH_3"/>
    <property type="match status" value="1"/>
</dbReference>
<dbReference type="SUPFAM" id="SSF56112">
    <property type="entry name" value="Protein kinase-like (PK-like)"/>
    <property type="match status" value="1"/>
</dbReference>
<keyword evidence="4" id="KW-0808">Transferase</keyword>
<proteinExistence type="predicted"/>
<keyword evidence="3" id="KW-0723">Serine/threonine-protein kinase</keyword>
<feature type="compositionally biased region" description="Basic and acidic residues" evidence="11">
    <location>
        <begin position="13"/>
        <end position="35"/>
    </location>
</feature>
<feature type="region of interest" description="Disordered" evidence="11">
    <location>
        <begin position="274"/>
        <end position="347"/>
    </location>
</feature>
<dbReference type="PROSITE" id="PS50011">
    <property type="entry name" value="PROTEIN_KINASE_DOM"/>
    <property type="match status" value="1"/>
</dbReference>
<dbReference type="EC" id="2.7.11.1" evidence="1"/>
<dbReference type="GO" id="GO:0005524">
    <property type="term" value="F:ATP binding"/>
    <property type="evidence" value="ECO:0007669"/>
    <property type="project" value="UniProtKB-UniRule"/>
</dbReference>